<feature type="domain" description="EamA" evidence="7">
    <location>
        <begin position="11"/>
        <end position="144"/>
    </location>
</feature>
<dbReference type="AlphaFoldDB" id="U2EB35"/>
<evidence type="ECO:0000256" key="2">
    <source>
        <dbReference type="ARBA" id="ARBA00007362"/>
    </source>
</evidence>
<comment type="subcellular location">
    <subcellularLocation>
        <location evidence="1">Membrane</location>
        <topology evidence="1">Multi-pass membrane protein</topology>
    </subcellularLocation>
</comment>
<dbReference type="InterPro" id="IPR000620">
    <property type="entry name" value="EamA_dom"/>
</dbReference>
<dbReference type="InterPro" id="IPR050638">
    <property type="entry name" value="AA-Vitamin_Transporters"/>
</dbReference>
<keyword evidence="4 6" id="KW-1133">Transmembrane helix</keyword>
<feature type="transmembrane region" description="Helical" evidence="6">
    <location>
        <begin position="39"/>
        <end position="61"/>
    </location>
</feature>
<feature type="transmembrane region" description="Helical" evidence="6">
    <location>
        <begin position="100"/>
        <end position="121"/>
    </location>
</feature>
<dbReference type="RefSeq" id="WP_006913221.1">
    <property type="nucleotide sequence ID" value="NZ_AFNV02000001.1"/>
</dbReference>
<feature type="transmembrane region" description="Helical" evidence="6">
    <location>
        <begin position="277"/>
        <end position="293"/>
    </location>
</feature>
<dbReference type="SUPFAM" id="SSF103481">
    <property type="entry name" value="Multidrug resistance efflux transporter EmrE"/>
    <property type="match status" value="2"/>
</dbReference>
<evidence type="ECO:0000256" key="4">
    <source>
        <dbReference type="ARBA" id="ARBA00022989"/>
    </source>
</evidence>
<sequence length="298" mass="31684">MQRAASKAALAYPLLVATTLAWGLNAVAGKFAVGHISPLLLTHLRWGGAFLAALPFAWPYLKQDWPVIRRHAPLLIAYGAIGFSGFNAALYSALNHTSAINVVIEQAGMPGVIFALNFLVLREYITARQLLGFVITVAGVALIVSGGQLSRLLALDLNRGDALMLVAITCYGGYTAALRIKPPMHWLSFIAVISFTAWLGSFPFAAWEYASDTIIWPDAIGLSVVGFAALVPGLIAQTAFIRGNELIGGNRAGIFLNLVPIFGTLLSVVLLGETLHLFHVVALTLVLGGIALAERGGR</sequence>
<evidence type="ECO:0000313" key="9">
    <source>
        <dbReference type="Proteomes" id="UP000006242"/>
    </source>
</evidence>
<protein>
    <submittedName>
        <fullName evidence="8">Membrane protein</fullName>
    </submittedName>
</protein>
<reference evidence="8 9" key="2">
    <citation type="journal article" date="2013" name="PLoS ONE">
        <title>INDIGO - INtegrated Data Warehouse of MIcrobial GenOmes with Examples from the Red Sea Extremophiles.</title>
        <authorList>
            <person name="Alam I."/>
            <person name="Antunes A."/>
            <person name="Kamau A.A."/>
            <person name="Ba Alawi W."/>
            <person name="Kalkatawi M."/>
            <person name="Stingl U."/>
            <person name="Bajic V.B."/>
        </authorList>
    </citation>
    <scope>NUCLEOTIDE SEQUENCE [LARGE SCALE GENOMIC DNA]</scope>
    <source>
        <strain evidence="8 9">E1L3A</strain>
    </source>
</reference>
<comment type="caution">
    <text evidence="8">The sequence shown here is derived from an EMBL/GenBank/DDBJ whole genome shotgun (WGS) entry which is preliminary data.</text>
</comment>
<feature type="transmembrane region" description="Helical" evidence="6">
    <location>
        <begin position="187"/>
        <end position="207"/>
    </location>
</feature>
<feature type="domain" description="EamA" evidence="7">
    <location>
        <begin position="159"/>
        <end position="292"/>
    </location>
</feature>
<evidence type="ECO:0000313" key="8">
    <source>
        <dbReference type="EMBL" id="ERJ20861.1"/>
    </source>
</evidence>
<dbReference type="PANTHER" id="PTHR32322">
    <property type="entry name" value="INNER MEMBRANE TRANSPORTER"/>
    <property type="match status" value="1"/>
</dbReference>
<organism evidence="8 9">
    <name type="scientific">Salinisphaera shabanensis E1L3A</name>
    <dbReference type="NCBI Taxonomy" id="1033802"/>
    <lineage>
        <taxon>Bacteria</taxon>
        <taxon>Pseudomonadati</taxon>
        <taxon>Pseudomonadota</taxon>
        <taxon>Gammaproteobacteria</taxon>
        <taxon>Salinisphaerales</taxon>
        <taxon>Salinisphaeraceae</taxon>
        <taxon>Salinisphaera</taxon>
    </lineage>
</organism>
<feature type="transmembrane region" description="Helical" evidence="6">
    <location>
        <begin position="73"/>
        <end position="94"/>
    </location>
</feature>
<accession>U2EB35</accession>
<reference evidence="8 9" key="1">
    <citation type="journal article" date="2011" name="J. Bacteriol.">
        <title>Genome sequence of Salinisphaera shabanensis, a gammaproteobacterium from the harsh, variable environment of the brine-seawater interface of the Shaban Deep in the Red Sea.</title>
        <authorList>
            <person name="Antunes A."/>
            <person name="Alam I."/>
            <person name="Bajic V.B."/>
            <person name="Stingl U."/>
        </authorList>
    </citation>
    <scope>NUCLEOTIDE SEQUENCE [LARGE SCALE GENOMIC DNA]</scope>
    <source>
        <strain evidence="8 9">E1L3A</strain>
    </source>
</reference>
<comment type="similarity">
    <text evidence="2">Belongs to the EamA transporter family.</text>
</comment>
<feature type="transmembrane region" description="Helical" evidence="6">
    <location>
        <begin position="252"/>
        <end position="271"/>
    </location>
</feature>
<keyword evidence="3 6" id="KW-0812">Transmembrane</keyword>
<dbReference type="PANTHER" id="PTHR32322:SF2">
    <property type="entry name" value="EAMA DOMAIN-CONTAINING PROTEIN"/>
    <property type="match status" value="1"/>
</dbReference>
<gene>
    <name evidence="8" type="ORF">SSPSH_000203</name>
</gene>
<keyword evidence="9" id="KW-1185">Reference proteome</keyword>
<feature type="transmembrane region" description="Helical" evidence="6">
    <location>
        <begin position="219"/>
        <end position="240"/>
    </location>
</feature>
<evidence type="ECO:0000256" key="6">
    <source>
        <dbReference type="SAM" id="Phobius"/>
    </source>
</evidence>
<dbReference type="GO" id="GO:0016020">
    <property type="term" value="C:membrane"/>
    <property type="evidence" value="ECO:0007669"/>
    <property type="project" value="UniProtKB-SubCell"/>
</dbReference>
<name>U2EB35_9GAMM</name>
<dbReference type="Proteomes" id="UP000006242">
    <property type="component" value="Unassembled WGS sequence"/>
</dbReference>
<dbReference type="STRING" id="1033802.SSPSH_000203"/>
<feature type="transmembrane region" description="Helical" evidence="6">
    <location>
        <begin position="162"/>
        <end position="180"/>
    </location>
</feature>
<dbReference type="OrthoDB" id="4167046at2"/>
<evidence type="ECO:0000256" key="1">
    <source>
        <dbReference type="ARBA" id="ARBA00004141"/>
    </source>
</evidence>
<dbReference type="eggNOG" id="COG0697">
    <property type="taxonomic scope" value="Bacteria"/>
</dbReference>
<dbReference type="Pfam" id="PF00892">
    <property type="entry name" value="EamA"/>
    <property type="match status" value="2"/>
</dbReference>
<dbReference type="InterPro" id="IPR037185">
    <property type="entry name" value="EmrE-like"/>
</dbReference>
<evidence type="ECO:0000256" key="5">
    <source>
        <dbReference type="ARBA" id="ARBA00023136"/>
    </source>
</evidence>
<keyword evidence="5 6" id="KW-0472">Membrane</keyword>
<evidence type="ECO:0000256" key="3">
    <source>
        <dbReference type="ARBA" id="ARBA00022692"/>
    </source>
</evidence>
<evidence type="ECO:0000259" key="7">
    <source>
        <dbReference type="Pfam" id="PF00892"/>
    </source>
</evidence>
<proteinExistence type="inferred from homology"/>
<dbReference type="EMBL" id="AFNV02000001">
    <property type="protein sequence ID" value="ERJ20861.1"/>
    <property type="molecule type" value="Genomic_DNA"/>
</dbReference>
<feature type="transmembrane region" description="Helical" evidence="6">
    <location>
        <begin position="130"/>
        <end position="150"/>
    </location>
</feature>